<accession>A0A6C0QYU7</accession>
<dbReference type="Pfam" id="PF08241">
    <property type="entry name" value="Methyltransf_11"/>
    <property type="match status" value="1"/>
</dbReference>
<dbReference type="EMBL" id="CP019717">
    <property type="protein sequence ID" value="QHZ53924.1"/>
    <property type="molecule type" value="Genomic_DNA"/>
</dbReference>
<dbReference type="EMBL" id="CP019655">
    <property type="protein sequence ID" value="AVF28722.1"/>
    <property type="molecule type" value="Genomic_DNA"/>
</dbReference>
<dbReference type="Gene3D" id="3.40.50.150">
    <property type="entry name" value="Vaccinia Virus protein VP39"/>
    <property type="match status" value="1"/>
</dbReference>
<dbReference type="GO" id="GO:0008757">
    <property type="term" value="F:S-adenosylmethionine-dependent methyltransferase activity"/>
    <property type="evidence" value="ECO:0007669"/>
    <property type="project" value="InterPro"/>
</dbReference>
<reference evidence="4" key="1">
    <citation type="submission" date="2017-02" db="EMBL/GenBank/DDBJ databases">
        <title>Delineation of Paenibacillus larvae strains originating from foulbrood outbreaks.</title>
        <authorList>
            <person name="Beims H."/>
            <person name="Bunk B."/>
            <person name="Sproeer C."/>
            <person name="Mohr K.I."/>
            <person name="Pradella S."/>
            <person name="Guenther G."/>
            <person name="Rohde M."/>
            <person name="von der Ohe W."/>
            <person name="Steinert M."/>
        </authorList>
    </citation>
    <scope>NUCLEOTIDE SEQUENCE [LARGE SCALE GENOMIC DNA]</scope>
    <source>
        <strain evidence="4">Eric_III</strain>
    </source>
</reference>
<evidence type="ECO:0000313" key="2">
    <source>
        <dbReference type="EMBL" id="AVF28722.1"/>
    </source>
</evidence>
<evidence type="ECO:0000313" key="3">
    <source>
        <dbReference type="EMBL" id="QHZ53924.1"/>
    </source>
</evidence>
<sequence>MMLKSKLCSEKDFCTEWYAIGNEKMKAETFLLKSHPHIRREQFRFHRKIWEWCYIYQALKERDLLRPGKKGLGFGVGTEPLTAAFASHGCSITATDLDFARAKSMGWVDTNQHAVSLEDLNSEGICTPSQFVQLVEFEYSDMNHIDPKYNNQYDFTWSSCSFEHLGSLDQGKQFIINQMKCLRPGGVAVHTTEFNLTSNEHTLDHDMTVLFRQQDIEWMVAELRSLGHKIDIDYTVGTGPVESCVDVPPFTHNPHLRLQLGQYVSTSIGLIIHK</sequence>
<dbReference type="STRING" id="147375.BXP28_17300"/>
<dbReference type="InterPro" id="IPR029063">
    <property type="entry name" value="SAM-dependent_MTases_sf"/>
</dbReference>
<name>A0A2L1U720_9BACL</name>
<organism evidence="2 4">
    <name type="scientific">Paenibacillus larvae subsp. larvae</name>
    <dbReference type="NCBI Taxonomy" id="147375"/>
    <lineage>
        <taxon>Bacteria</taxon>
        <taxon>Bacillati</taxon>
        <taxon>Bacillota</taxon>
        <taxon>Bacilli</taxon>
        <taxon>Bacillales</taxon>
        <taxon>Paenibacillaceae</taxon>
        <taxon>Paenibacillus</taxon>
    </lineage>
</organism>
<dbReference type="Proteomes" id="UP000239833">
    <property type="component" value="Chromosome"/>
</dbReference>
<evidence type="ECO:0000313" key="4">
    <source>
        <dbReference type="Proteomes" id="UP000239833"/>
    </source>
</evidence>
<reference evidence="2 5" key="2">
    <citation type="journal article" date="2020" name="Int. J. Med. Microbiol.">
        <title>Discovery of Paenibacillus larvae ERIC V: Phenotypic and genomic comparison to genotypes ERIC I-IV reveal different inventories of virulence factors which correlate with epidemiological prevalences of American Foulbrood.</title>
        <authorList>
            <person name="Beims H."/>
            <person name="Bunk B."/>
            <person name="Erler S."/>
            <person name="Mohr K.I."/>
            <person name="Sproer C."/>
            <person name="Pradella S."/>
            <person name="Gunther G."/>
            <person name="Rohde M."/>
            <person name="von der Ohe W."/>
            <person name="Steinert M."/>
        </authorList>
    </citation>
    <scope>NUCLEOTIDE SEQUENCE</scope>
    <source>
        <strain evidence="2">Eric_III</strain>
        <strain evidence="3">Eric_V</strain>
    </source>
</reference>
<evidence type="ECO:0000259" key="1">
    <source>
        <dbReference type="Pfam" id="PF08241"/>
    </source>
</evidence>
<gene>
    <name evidence="2" type="ORF">ERICIII_04713</name>
    <name evidence="3" type="ORF">ERICV_04936</name>
</gene>
<dbReference type="AlphaFoldDB" id="A0A2L1U720"/>
<proteinExistence type="predicted"/>
<dbReference type="Proteomes" id="UP000464330">
    <property type="component" value="Chromosome"/>
</dbReference>
<accession>A0A8B6WXW1</accession>
<protein>
    <recommendedName>
        <fullName evidence="1">Methyltransferase type 11 domain-containing protein</fullName>
    </recommendedName>
</protein>
<feature type="domain" description="Methyltransferase type 11" evidence="1">
    <location>
        <begin position="73"/>
        <end position="189"/>
    </location>
</feature>
<dbReference type="InterPro" id="IPR013216">
    <property type="entry name" value="Methyltransf_11"/>
</dbReference>
<evidence type="ECO:0000313" key="5">
    <source>
        <dbReference type="Proteomes" id="UP000464330"/>
    </source>
</evidence>
<accession>A0A2L1U720</accession>
<dbReference type="SUPFAM" id="SSF53335">
    <property type="entry name" value="S-adenosyl-L-methionine-dependent methyltransferases"/>
    <property type="match status" value="1"/>
</dbReference>